<evidence type="ECO:0000256" key="1">
    <source>
        <dbReference type="SAM" id="SignalP"/>
    </source>
</evidence>
<keyword evidence="1" id="KW-0732">Signal</keyword>
<dbReference type="RefSeq" id="WP_023478513.1">
    <property type="nucleotide sequence ID" value="NZ_CP019445.1"/>
</dbReference>
<dbReference type="AlphaFoldDB" id="A0A807LFA4"/>
<dbReference type="GeneID" id="77485479"/>
<protein>
    <submittedName>
        <fullName evidence="2">Porin</fullName>
    </submittedName>
</protein>
<dbReference type="Pfam" id="PF07437">
    <property type="entry name" value="YfaZ"/>
    <property type="match status" value="1"/>
</dbReference>
<evidence type="ECO:0000313" key="3">
    <source>
        <dbReference type="Proteomes" id="UP000187148"/>
    </source>
</evidence>
<dbReference type="KEGG" id="kco:BWI95_03305"/>
<accession>A0A807LFA4</accession>
<gene>
    <name evidence="2" type="ORF">BWI95_03305</name>
</gene>
<reference evidence="2 3" key="1">
    <citation type="submission" date="2017-01" db="EMBL/GenBank/DDBJ databases">
        <authorList>
            <person name="Cao J.-M."/>
        </authorList>
    </citation>
    <scope>NUCLEOTIDE SEQUENCE [LARGE SCALE GENOMIC DNA]</scope>
    <source>
        <strain evidence="2 3">888-76</strain>
    </source>
</reference>
<dbReference type="Proteomes" id="UP000187148">
    <property type="component" value="Chromosome"/>
</dbReference>
<sequence length="181" mass="18732">MKKLSVLLSLSLVMASGSALAMGFTAEQSKNYTNLNAELGKSSDGLYAESNWVKNTKDGAQLGSLGVGYNFGLGPLTLSAGTKAVYLGPKKGDNGVAFPIGGGIDWALTDSIHLYGEGYSAPEGLTNSVKNYVEANGGIKWTPITPLTLKAGYRHASVDGKDGRPGHTIIDGAYLGAGVTF</sequence>
<organism evidence="2 3">
    <name type="scientific">Kosakonia cowanii JCM 10956 = DSM 18146</name>
    <dbReference type="NCBI Taxonomy" id="1300165"/>
    <lineage>
        <taxon>Bacteria</taxon>
        <taxon>Pseudomonadati</taxon>
        <taxon>Pseudomonadota</taxon>
        <taxon>Gammaproteobacteria</taxon>
        <taxon>Enterobacterales</taxon>
        <taxon>Enterobacteriaceae</taxon>
        <taxon>Kosakonia</taxon>
    </lineage>
</organism>
<evidence type="ECO:0000313" key="2">
    <source>
        <dbReference type="EMBL" id="APZ04162.1"/>
    </source>
</evidence>
<feature type="chain" id="PRO_5032793691" evidence="1">
    <location>
        <begin position="22"/>
        <end position="181"/>
    </location>
</feature>
<dbReference type="EMBL" id="CP019445">
    <property type="protein sequence ID" value="APZ04162.1"/>
    <property type="molecule type" value="Genomic_DNA"/>
</dbReference>
<keyword evidence="3" id="KW-1185">Reference proteome</keyword>
<name>A0A807LFA4_9ENTR</name>
<proteinExistence type="predicted"/>
<dbReference type="InterPro" id="IPR011250">
    <property type="entry name" value="OMP/PagP_B-barrel"/>
</dbReference>
<feature type="signal peptide" evidence="1">
    <location>
        <begin position="1"/>
        <end position="21"/>
    </location>
</feature>
<dbReference type="SUPFAM" id="SSF56925">
    <property type="entry name" value="OMPA-like"/>
    <property type="match status" value="1"/>
</dbReference>
<dbReference type="InterPro" id="IPR009998">
    <property type="entry name" value="YfaZ"/>
</dbReference>